<comment type="caution">
    <text evidence="1">The sequence shown here is derived from an EMBL/GenBank/DDBJ whole genome shotgun (WGS) entry which is preliminary data.</text>
</comment>
<keyword evidence="2" id="KW-1185">Reference proteome</keyword>
<dbReference type="RefSeq" id="WP_071618102.1">
    <property type="nucleotide sequence ID" value="NZ_MINN01000074.1"/>
</dbReference>
<organism evidence="1 2">
    <name type="scientific">Rossellomorea aquimaris</name>
    <dbReference type="NCBI Taxonomy" id="189382"/>
    <lineage>
        <taxon>Bacteria</taxon>
        <taxon>Bacillati</taxon>
        <taxon>Bacillota</taxon>
        <taxon>Bacilli</taxon>
        <taxon>Bacillales</taxon>
        <taxon>Bacillaceae</taxon>
        <taxon>Rossellomorea</taxon>
    </lineage>
</organism>
<dbReference type="Proteomes" id="UP000182062">
    <property type="component" value="Unassembled WGS sequence"/>
</dbReference>
<reference evidence="1 2" key="1">
    <citation type="submission" date="2016-09" db="EMBL/GenBank/DDBJ databases">
        <title>Bacillus aquimaris SAMM genome sequence reveals colonization and biosurfactant production capacities.</title>
        <authorList>
            <person name="Waghmode S.R."/>
            <person name="Suryavanshi M.V."/>
        </authorList>
    </citation>
    <scope>NUCLEOTIDE SEQUENCE [LARGE SCALE GENOMIC DNA]</scope>
    <source>
        <strain evidence="1 2">SAMM</strain>
    </source>
</reference>
<dbReference type="OrthoDB" id="2390431at2"/>
<sequence>MKIRKNFMEGLEQKVYIHENKKEELILIAIPDIEWSYLFTYEAEDIQKDLFQSLKRRVTEEKAEVIGSRILQWTREM</sequence>
<accession>A0A1J6WX81</accession>
<dbReference type="AlphaFoldDB" id="A0A1J6WX81"/>
<dbReference type="Pfam" id="PF14166">
    <property type="entry name" value="YueH"/>
    <property type="match status" value="1"/>
</dbReference>
<protein>
    <recommendedName>
        <fullName evidence="3">YueH-like protein</fullName>
    </recommendedName>
</protein>
<dbReference type="EMBL" id="MINN01000074">
    <property type="protein sequence ID" value="OIU72455.1"/>
    <property type="molecule type" value="Genomic_DNA"/>
</dbReference>
<gene>
    <name evidence="1" type="ORF">BHE18_07460</name>
</gene>
<name>A0A1J6WX81_9BACI</name>
<proteinExistence type="predicted"/>
<dbReference type="InterPro" id="IPR020260">
    <property type="entry name" value="Uncharacterised_YueH"/>
</dbReference>
<evidence type="ECO:0000313" key="1">
    <source>
        <dbReference type="EMBL" id="OIU72455.1"/>
    </source>
</evidence>
<evidence type="ECO:0008006" key="3">
    <source>
        <dbReference type="Google" id="ProtNLM"/>
    </source>
</evidence>
<evidence type="ECO:0000313" key="2">
    <source>
        <dbReference type="Proteomes" id="UP000182062"/>
    </source>
</evidence>